<dbReference type="Gene3D" id="3.20.20.100">
    <property type="entry name" value="NADP-dependent oxidoreductase domain"/>
    <property type="match status" value="1"/>
</dbReference>
<proteinExistence type="predicted"/>
<dbReference type="HOGENOM" id="CLU_073071_0_0_7"/>
<dbReference type="eggNOG" id="COG0667">
    <property type="taxonomic scope" value="Bacteria"/>
</dbReference>
<dbReference type="RefSeq" id="WP_011422147.1">
    <property type="nucleotide sequence ID" value="NC_007760.1"/>
</dbReference>
<name>Q2IE59_ANADE</name>
<reference evidence="2" key="1">
    <citation type="submission" date="2006-01" db="EMBL/GenBank/DDBJ databases">
        <title>Complete sequence of Anaeromyxobacter dehalogenans 2CP-C.</title>
        <authorList>
            <consortium name="US DOE Joint Genome Institute"/>
            <person name="Copeland A."/>
            <person name="Lucas S."/>
            <person name="Lapidus A."/>
            <person name="Barry K."/>
            <person name="Detter J.C."/>
            <person name="Glavina T."/>
            <person name="Hammon N."/>
            <person name="Israni S."/>
            <person name="Pitluck S."/>
            <person name="Brettin T."/>
            <person name="Bruce D."/>
            <person name="Han C."/>
            <person name="Tapia R."/>
            <person name="Gilna P."/>
            <person name="Kiss H."/>
            <person name="Schmutz J."/>
            <person name="Larimer F."/>
            <person name="Land M."/>
            <person name="Kyrpides N."/>
            <person name="Anderson I."/>
            <person name="Sanford R.A."/>
            <person name="Ritalahti K.M."/>
            <person name="Thomas H.S."/>
            <person name="Kirby J.R."/>
            <person name="Zhulin I.B."/>
            <person name="Loeffler F.E."/>
            <person name="Richardson P."/>
        </authorList>
    </citation>
    <scope>NUCLEOTIDE SEQUENCE</scope>
    <source>
        <strain evidence="2">2CP-C</strain>
    </source>
</reference>
<sequence>MELPQPPRTAHAVRRLGLGMAALGRPAYHTIGHGADFPGGRSPEQLRRHAHAVLDAAYDAGIRHLDAARSYGAGEAFLRAWADARGLGPADLTVSSKWGYRYVGGWRVDAEKHEVKDHSLEALRRQHAESVEALGPLLSLYQIHSVTADGPVLGDGAVLDELARLRDGGLRIGVTVSGPGQAEAAARALGVERGGRPLFTSIQATWNLLERSCEAVLGEAHASGRLVIVKEPLANGRLGPRGDAGADGPLARVAREAGTTPDALALAAALARPWADLVLLGAATVDQLRSNLHAVELRPSGEAQERLAALVEPPARYWARRATLAWT</sequence>
<evidence type="ECO:0000259" key="1">
    <source>
        <dbReference type="Pfam" id="PF00248"/>
    </source>
</evidence>
<gene>
    <name evidence="2" type="ordered locus">Adeh_3096</name>
</gene>
<dbReference type="PANTHER" id="PTHR43312:SF1">
    <property type="entry name" value="NADP-DEPENDENT OXIDOREDUCTASE DOMAIN-CONTAINING PROTEIN"/>
    <property type="match status" value="1"/>
</dbReference>
<dbReference type="AlphaFoldDB" id="Q2IE59"/>
<dbReference type="Proteomes" id="UP000001935">
    <property type="component" value="Chromosome"/>
</dbReference>
<dbReference type="PANTHER" id="PTHR43312">
    <property type="entry name" value="D-THREO-ALDOSE 1-DEHYDROGENASE"/>
    <property type="match status" value="1"/>
</dbReference>
<accession>Q2IE59</accession>
<feature type="domain" description="NADP-dependent oxidoreductase" evidence="1">
    <location>
        <begin position="32"/>
        <end position="307"/>
    </location>
</feature>
<dbReference type="InterPro" id="IPR036812">
    <property type="entry name" value="NAD(P)_OxRdtase_dom_sf"/>
</dbReference>
<protein>
    <submittedName>
        <fullName evidence="2">Aldo/keto reductase</fullName>
    </submittedName>
</protein>
<dbReference type="KEGG" id="ade:Adeh_3096"/>
<dbReference type="OrthoDB" id="5522046at2"/>
<dbReference type="SUPFAM" id="SSF51430">
    <property type="entry name" value="NAD(P)-linked oxidoreductase"/>
    <property type="match status" value="1"/>
</dbReference>
<dbReference type="STRING" id="290397.Adeh_3096"/>
<dbReference type="InterPro" id="IPR053135">
    <property type="entry name" value="AKR2_Oxidoreductase"/>
</dbReference>
<organism evidence="2 3">
    <name type="scientific">Anaeromyxobacter dehalogenans (strain 2CP-C)</name>
    <dbReference type="NCBI Taxonomy" id="290397"/>
    <lineage>
        <taxon>Bacteria</taxon>
        <taxon>Pseudomonadati</taxon>
        <taxon>Myxococcota</taxon>
        <taxon>Myxococcia</taxon>
        <taxon>Myxococcales</taxon>
        <taxon>Cystobacterineae</taxon>
        <taxon>Anaeromyxobacteraceae</taxon>
        <taxon>Anaeromyxobacter</taxon>
    </lineage>
</organism>
<dbReference type="Pfam" id="PF00248">
    <property type="entry name" value="Aldo_ket_red"/>
    <property type="match status" value="1"/>
</dbReference>
<evidence type="ECO:0000313" key="2">
    <source>
        <dbReference type="EMBL" id="ABC82865.1"/>
    </source>
</evidence>
<dbReference type="InterPro" id="IPR023210">
    <property type="entry name" value="NADP_OxRdtase_dom"/>
</dbReference>
<evidence type="ECO:0000313" key="3">
    <source>
        <dbReference type="Proteomes" id="UP000001935"/>
    </source>
</evidence>
<dbReference type="EMBL" id="CP000251">
    <property type="protein sequence ID" value="ABC82865.1"/>
    <property type="molecule type" value="Genomic_DNA"/>
</dbReference>